<dbReference type="SMART" id="SM00448">
    <property type="entry name" value="REC"/>
    <property type="match status" value="1"/>
</dbReference>
<sequence length="255" mass="29556">MNVLIVEDEKKTAELLKELIEERSDYLVVHTCPGIESTVTYLKKHQNKLDLIFMDIQLADGESFAIFEEAEVRIPVIFCTAYDQHVLKAFKSNGIDYILKPFKEEDIHKALEKVEAMKSSLSKGIAPDAQTIKYLFAEEPAYQKTFLVRHQENMVPVRVSDIAFVYLANEMVNIYNFKGRKNVIFKSLEEIESSVDPAQFFRINRQMIVNRDAIKEISPYFKRKVIVKLPFDIPEKAVVSRLKVATFLDWMEKPV</sequence>
<proteinExistence type="predicted"/>
<dbReference type="SUPFAM" id="SSF52172">
    <property type="entry name" value="CheY-like"/>
    <property type="match status" value="1"/>
</dbReference>
<dbReference type="InterPro" id="IPR046947">
    <property type="entry name" value="LytR-like"/>
</dbReference>
<feature type="domain" description="Response regulatory" evidence="2">
    <location>
        <begin position="2"/>
        <end position="115"/>
    </location>
</feature>
<dbReference type="EMBL" id="PISP01000006">
    <property type="protein sequence ID" value="PKD42645.1"/>
    <property type="molecule type" value="Genomic_DNA"/>
</dbReference>
<comment type="caution">
    <text evidence="4">The sequence shown here is derived from an EMBL/GenBank/DDBJ whole genome shotgun (WGS) entry which is preliminary data.</text>
</comment>
<dbReference type="PROSITE" id="PS50110">
    <property type="entry name" value="RESPONSE_REGULATORY"/>
    <property type="match status" value="1"/>
</dbReference>
<dbReference type="Pfam" id="PF00072">
    <property type="entry name" value="Response_reg"/>
    <property type="match status" value="1"/>
</dbReference>
<dbReference type="Proteomes" id="UP000233398">
    <property type="component" value="Unassembled WGS sequence"/>
</dbReference>
<dbReference type="Gene3D" id="3.40.50.2300">
    <property type="match status" value="1"/>
</dbReference>
<evidence type="ECO:0000313" key="4">
    <source>
        <dbReference type="EMBL" id="PKD42645.1"/>
    </source>
</evidence>
<dbReference type="PROSITE" id="PS50930">
    <property type="entry name" value="HTH_LYTTR"/>
    <property type="match status" value="1"/>
</dbReference>
<reference evidence="4 5" key="1">
    <citation type="submission" date="2017-11" db="EMBL/GenBank/DDBJ databases">
        <title>Rhodohalobacter 15182 sp. nov., isolated from a salt lake.</title>
        <authorList>
            <person name="Han S."/>
        </authorList>
    </citation>
    <scope>NUCLEOTIDE SEQUENCE [LARGE SCALE GENOMIC DNA]</scope>
    <source>
        <strain evidence="4 5">15182</strain>
    </source>
</reference>
<dbReference type="Gene3D" id="2.40.50.1020">
    <property type="entry name" value="LytTr DNA-binding domain"/>
    <property type="match status" value="1"/>
</dbReference>
<evidence type="ECO:0000256" key="1">
    <source>
        <dbReference type="PROSITE-ProRule" id="PRU00169"/>
    </source>
</evidence>
<keyword evidence="4" id="KW-0238">DNA-binding</keyword>
<dbReference type="SMART" id="SM00850">
    <property type="entry name" value="LytTR"/>
    <property type="match status" value="1"/>
</dbReference>
<dbReference type="InterPro" id="IPR007492">
    <property type="entry name" value="LytTR_DNA-bd_dom"/>
</dbReference>
<dbReference type="OrthoDB" id="9787344at2"/>
<protein>
    <submittedName>
        <fullName evidence="4">DNA-binding response regulator</fullName>
    </submittedName>
</protein>
<dbReference type="InterPro" id="IPR001789">
    <property type="entry name" value="Sig_transdc_resp-reg_receiver"/>
</dbReference>
<dbReference type="GO" id="GO:0000156">
    <property type="term" value="F:phosphorelay response regulator activity"/>
    <property type="evidence" value="ECO:0007669"/>
    <property type="project" value="InterPro"/>
</dbReference>
<gene>
    <name evidence="4" type="ORF">CWD77_14650</name>
</gene>
<dbReference type="AlphaFoldDB" id="A0A2N0VEM0"/>
<dbReference type="InterPro" id="IPR011006">
    <property type="entry name" value="CheY-like_superfamily"/>
</dbReference>
<organism evidence="4 5">
    <name type="scientific">Rhodohalobacter barkolensis</name>
    <dbReference type="NCBI Taxonomy" id="2053187"/>
    <lineage>
        <taxon>Bacteria</taxon>
        <taxon>Pseudomonadati</taxon>
        <taxon>Balneolota</taxon>
        <taxon>Balneolia</taxon>
        <taxon>Balneolales</taxon>
        <taxon>Balneolaceae</taxon>
        <taxon>Rhodohalobacter</taxon>
    </lineage>
</organism>
<evidence type="ECO:0000259" key="2">
    <source>
        <dbReference type="PROSITE" id="PS50110"/>
    </source>
</evidence>
<keyword evidence="1" id="KW-0597">Phosphoprotein</keyword>
<name>A0A2N0VEM0_9BACT</name>
<dbReference type="Pfam" id="PF04397">
    <property type="entry name" value="LytTR"/>
    <property type="match status" value="1"/>
</dbReference>
<dbReference type="RefSeq" id="WP_101074341.1">
    <property type="nucleotide sequence ID" value="NZ_PISP01000006.1"/>
</dbReference>
<dbReference type="GO" id="GO:0003677">
    <property type="term" value="F:DNA binding"/>
    <property type="evidence" value="ECO:0007669"/>
    <property type="project" value="UniProtKB-KW"/>
</dbReference>
<evidence type="ECO:0000259" key="3">
    <source>
        <dbReference type="PROSITE" id="PS50930"/>
    </source>
</evidence>
<feature type="modified residue" description="4-aspartylphosphate" evidence="1">
    <location>
        <position position="55"/>
    </location>
</feature>
<accession>A0A2N0VEM0</accession>
<keyword evidence="5" id="KW-1185">Reference proteome</keyword>
<dbReference type="PANTHER" id="PTHR37299:SF1">
    <property type="entry name" value="STAGE 0 SPORULATION PROTEIN A HOMOLOG"/>
    <property type="match status" value="1"/>
</dbReference>
<evidence type="ECO:0000313" key="5">
    <source>
        <dbReference type="Proteomes" id="UP000233398"/>
    </source>
</evidence>
<feature type="domain" description="HTH LytTR-type" evidence="3">
    <location>
        <begin position="146"/>
        <end position="253"/>
    </location>
</feature>
<dbReference type="PANTHER" id="PTHR37299">
    <property type="entry name" value="TRANSCRIPTIONAL REGULATOR-RELATED"/>
    <property type="match status" value="1"/>
</dbReference>